<evidence type="ECO:0000256" key="1">
    <source>
        <dbReference type="ARBA" id="ARBA00006484"/>
    </source>
</evidence>
<gene>
    <name evidence="4" type="ORF">GCM10023172_27240</name>
</gene>
<keyword evidence="5" id="KW-1185">Reference proteome</keyword>
<proteinExistence type="inferred from homology"/>
<comment type="caution">
    <text evidence="4">The sequence shown here is derived from an EMBL/GenBank/DDBJ whole genome shotgun (WGS) entry which is preliminary data.</text>
</comment>
<keyword evidence="2" id="KW-0560">Oxidoreductase</keyword>
<dbReference type="CDD" id="cd05374">
    <property type="entry name" value="17beta-HSD-like_SDR_c"/>
    <property type="match status" value="1"/>
</dbReference>
<sequence>MPNVWFITGSSRGLGRSLTEAVLAHGDLVAATARQPEQLADLVARYGDHILPLALDVTNKEQIAKAVAAAVARFGRLDVVVNNAGFGITGATEAYTEEQVRSQLDVNLYAPIAVTRAVLPILRRQRSGHILQVSSMGGRVGNPGVSIYQAAKFGLGGFSEALAKEVAPLGIRVTCVEPGGFRTDWAGESMTYAPEVEGYETTVGPRVQMFQSGSFVPMGDPDKAAQVMLALVESPAPPVHLLLGSEAVAITKHAEDLRRAELEQWLPVSISTDHDEATNFLETEAGRAYVQNR</sequence>
<dbReference type="InterPro" id="IPR036291">
    <property type="entry name" value="NAD(P)-bd_dom_sf"/>
</dbReference>
<dbReference type="InterPro" id="IPR002347">
    <property type="entry name" value="SDR_fam"/>
</dbReference>
<evidence type="ECO:0000256" key="2">
    <source>
        <dbReference type="ARBA" id="ARBA00023002"/>
    </source>
</evidence>
<name>A0ABP8QH79_9BACT</name>
<accession>A0ABP8QH79</accession>
<reference evidence="5" key="1">
    <citation type="journal article" date="2019" name="Int. J. Syst. Evol. Microbiol.">
        <title>The Global Catalogue of Microorganisms (GCM) 10K type strain sequencing project: providing services to taxonomists for standard genome sequencing and annotation.</title>
        <authorList>
            <consortium name="The Broad Institute Genomics Platform"/>
            <consortium name="The Broad Institute Genome Sequencing Center for Infectious Disease"/>
            <person name="Wu L."/>
            <person name="Ma J."/>
        </authorList>
    </citation>
    <scope>NUCLEOTIDE SEQUENCE [LARGE SCALE GENOMIC DNA]</scope>
    <source>
        <strain evidence="5">JCM 17841</strain>
    </source>
</reference>
<organism evidence="4 5">
    <name type="scientific">Hymenobacter ginsengisoli</name>
    <dbReference type="NCBI Taxonomy" id="1051626"/>
    <lineage>
        <taxon>Bacteria</taxon>
        <taxon>Pseudomonadati</taxon>
        <taxon>Bacteroidota</taxon>
        <taxon>Cytophagia</taxon>
        <taxon>Cytophagales</taxon>
        <taxon>Hymenobacteraceae</taxon>
        <taxon>Hymenobacter</taxon>
    </lineage>
</organism>
<dbReference type="Proteomes" id="UP001501243">
    <property type="component" value="Unassembled WGS sequence"/>
</dbReference>
<protein>
    <submittedName>
        <fullName evidence="4">SDR family oxidoreductase</fullName>
    </submittedName>
</protein>
<dbReference type="InterPro" id="IPR051911">
    <property type="entry name" value="SDR_oxidoreductase"/>
</dbReference>
<dbReference type="PANTHER" id="PTHR43976:SF16">
    <property type="entry name" value="SHORT-CHAIN DEHYDROGENASE_REDUCTASE FAMILY PROTEIN"/>
    <property type="match status" value="1"/>
</dbReference>
<dbReference type="EMBL" id="BAABGQ010000006">
    <property type="protein sequence ID" value="GAA4503040.1"/>
    <property type="molecule type" value="Genomic_DNA"/>
</dbReference>
<dbReference type="PRINTS" id="PR00080">
    <property type="entry name" value="SDRFAMILY"/>
</dbReference>
<dbReference type="RefSeq" id="WP_208129891.1">
    <property type="nucleotide sequence ID" value="NZ_BAABGQ010000006.1"/>
</dbReference>
<comment type="similarity">
    <text evidence="1 3">Belongs to the short-chain dehydrogenases/reductases (SDR) family.</text>
</comment>
<evidence type="ECO:0000313" key="4">
    <source>
        <dbReference type="EMBL" id="GAA4503040.1"/>
    </source>
</evidence>
<evidence type="ECO:0000256" key="3">
    <source>
        <dbReference type="RuleBase" id="RU000363"/>
    </source>
</evidence>
<evidence type="ECO:0000313" key="5">
    <source>
        <dbReference type="Proteomes" id="UP001501243"/>
    </source>
</evidence>
<dbReference type="NCBIfam" id="NF004824">
    <property type="entry name" value="PRK06180.1"/>
    <property type="match status" value="1"/>
</dbReference>
<dbReference type="PANTHER" id="PTHR43976">
    <property type="entry name" value="SHORT CHAIN DEHYDROGENASE"/>
    <property type="match status" value="1"/>
</dbReference>
<dbReference type="SUPFAM" id="SSF51735">
    <property type="entry name" value="NAD(P)-binding Rossmann-fold domains"/>
    <property type="match status" value="1"/>
</dbReference>
<dbReference type="Pfam" id="PF00106">
    <property type="entry name" value="adh_short"/>
    <property type="match status" value="1"/>
</dbReference>
<dbReference type="PRINTS" id="PR00081">
    <property type="entry name" value="GDHRDH"/>
</dbReference>
<dbReference type="NCBIfam" id="NF006114">
    <property type="entry name" value="PRK08263.1"/>
    <property type="match status" value="1"/>
</dbReference>
<dbReference type="Gene3D" id="3.40.50.720">
    <property type="entry name" value="NAD(P)-binding Rossmann-like Domain"/>
    <property type="match status" value="1"/>
</dbReference>